<dbReference type="Proteomes" id="UP000297540">
    <property type="component" value="Unassembled WGS sequence"/>
</dbReference>
<dbReference type="RefSeq" id="WP_133235333.1">
    <property type="nucleotide sequence ID" value="NZ_SOZE01000034.1"/>
</dbReference>
<evidence type="ECO:0000313" key="3">
    <source>
        <dbReference type="EMBL" id="TFF34107.1"/>
    </source>
</evidence>
<accession>A0A4Y8S6M7</accession>
<dbReference type="PROSITE" id="PS51707">
    <property type="entry name" value="CYTH"/>
    <property type="match status" value="1"/>
</dbReference>
<dbReference type="InterPro" id="IPR033469">
    <property type="entry name" value="CYTH-like_dom_sf"/>
</dbReference>
<evidence type="ECO:0000259" key="2">
    <source>
        <dbReference type="PROSITE" id="PS51707"/>
    </source>
</evidence>
<keyword evidence="4" id="KW-1185">Reference proteome</keyword>
<dbReference type="InterPro" id="IPR023577">
    <property type="entry name" value="CYTH_domain"/>
</dbReference>
<protein>
    <submittedName>
        <fullName evidence="3">CYTH domain-containing protein</fullName>
    </submittedName>
</protein>
<feature type="active site" description="Proton acceptor" evidence="1">
    <location>
        <position position="31"/>
    </location>
</feature>
<comment type="caution">
    <text evidence="3">The sequence shown here is derived from an EMBL/GenBank/DDBJ whole genome shotgun (WGS) entry which is preliminary data.</text>
</comment>
<dbReference type="Gene3D" id="2.40.320.10">
    <property type="entry name" value="Hypothetical Protein Pfu-838710-001"/>
    <property type="match status" value="1"/>
</dbReference>
<dbReference type="CDD" id="cd07891">
    <property type="entry name" value="CYTH-like_CthTTM-like_1"/>
    <property type="match status" value="1"/>
</dbReference>
<gene>
    <name evidence="3" type="ORF">E2R66_23030</name>
</gene>
<dbReference type="PIRSF" id="PIRSF016487">
    <property type="entry name" value="CYTH_UCP016487"/>
    <property type="match status" value="1"/>
</dbReference>
<dbReference type="SUPFAM" id="SSF55154">
    <property type="entry name" value="CYTH-like phosphatases"/>
    <property type="match status" value="1"/>
</dbReference>
<proteinExistence type="predicted"/>
<organism evidence="3 4">
    <name type="scientific">Mucilaginibacter psychrotolerans</name>
    <dbReference type="NCBI Taxonomy" id="1524096"/>
    <lineage>
        <taxon>Bacteria</taxon>
        <taxon>Pseudomonadati</taxon>
        <taxon>Bacteroidota</taxon>
        <taxon>Sphingobacteriia</taxon>
        <taxon>Sphingobacteriales</taxon>
        <taxon>Sphingobacteriaceae</taxon>
        <taxon>Mucilaginibacter</taxon>
    </lineage>
</organism>
<evidence type="ECO:0000313" key="4">
    <source>
        <dbReference type="Proteomes" id="UP000297540"/>
    </source>
</evidence>
<dbReference type="InterPro" id="IPR012042">
    <property type="entry name" value="NeuTTM/CthTTM-like"/>
</dbReference>
<dbReference type="AlphaFoldDB" id="A0A4Y8S6M7"/>
<name>A0A4Y8S6M7_9SPHI</name>
<dbReference type="Pfam" id="PF01928">
    <property type="entry name" value="CYTH"/>
    <property type="match status" value="1"/>
</dbReference>
<feature type="domain" description="CYTH" evidence="2">
    <location>
        <begin position="2"/>
        <end position="149"/>
    </location>
</feature>
<evidence type="ECO:0000256" key="1">
    <source>
        <dbReference type="PIRSR" id="PIRSR016487-1"/>
    </source>
</evidence>
<dbReference type="EMBL" id="SOZE01000034">
    <property type="protein sequence ID" value="TFF34107.1"/>
    <property type="molecule type" value="Genomic_DNA"/>
</dbReference>
<dbReference type="OrthoDB" id="9805588at2"/>
<dbReference type="PANTHER" id="PTHR40114">
    <property type="entry name" value="SLR0698 PROTEIN"/>
    <property type="match status" value="1"/>
</dbReference>
<sequence>MAIEIERKFLVDDALWASLVKPAGKLFKQGYILSDDKRTVRVRVTDEAAYLTLKGSTTGISRSEYEYTIPIADGNEILAGLTVSAIEKMRYFIPFGNHLWEVDVFSGDNEGLVVAEIELSSEEEVFEKPGWVTTDVSDDHRYSNASLSVSPYKEWGGKSI</sequence>
<dbReference type="SMART" id="SM01118">
    <property type="entry name" value="CYTH"/>
    <property type="match status" value="1"/>
</dbReference>
<dbReference type="PANTHER" id="PTHR40114:SF1">
    <property type="entry name" value="SLR0698 PROTEIN"/>
    <property type="match status" value="1"/>
</dbReference>
<reference evidence="3 4" key="1">
    <citation type="journal article" date="2017" name="Int. J. Syst. Evol. Microbiol.">
        <title>Mucilaginibacterpsychrotolerans sp. nov., isolated from peatlands.</title>
        <authorList>
            <person name="Deng Y."/>
            <person name="Shen L."/>
            <person name="Xu B."/>
            <person name="Liu Y."/>
            <person name="Gu Z."/>
            <person name="Liu H."/>
            <person name="Zhou Y."/>
        </authorList>
    </citation>
    <scope>NUCLEOTIDE SEQUENCE [LARGE SCALE GENOMIC DNA]</scope>
    <source>
        <strain evidence="3 4">NH7-4</strain>
    </source>
</reference>